<dbReference type="NCBIfam" id="TIGR02595">
    <property type="entry name" value="PEP_CTERM"/>
    <property type="match status" value="1"/>
</dbReference>
<gene>
    <name evidence="3" type="ORF">ACFSQZ_04295</name>
</gene>
<reference evidence="4" key="1">
    <citation type="journal article" date="2019" name="Int. J. Syst. Evol. Microbiol.">
        <title>The Global Catalogue of Microorganisms (GCM) 10K type strain sequencing project: providing services to taxonomists for standard genome sequencing and annotation.</title>
        <authorList>
            <consortium name="The Broad Institute Genomics Platform"/>
            <consortium name="The Broad Institute Genome Sequencing Center for Infectious Disease"/>
            <person name="Wu L."/>
            <person name="Ma J."/>
        </authorList>
    </citation>
    <scope>NUCLEOTIDE SEQUENCE [LARGE SCALE GENOMIC DNA]</scope>
    <source>
        <strain evidence="4">JCM 16545</strain>
    </source>
</reference>
<keyword evidence="4" id="KW-1185">Reference proteome</keyword>
<accession>A0ABW5E021</accession>
<dbReference type="RefSeq" id="WP_377094207.1">
    <property type="nucleotide sequence ID" value="NZ_JBHSJM010000001.1"/>
</dbReference>
<feature type="domain" description="Ice-binding protein C-terminal" evidence="2">
    <location>
        <begin position="183"/>
        <end position="205"/>
    </location>
</feature>
<sequence>MNKFSQIALITTGLSLASAQAATLVGYEHTAGSTTPDILASGITSTSALGGSLNGTIATTIDQLSAAGANGLPNSAGQTSNYYFSYVVTGSNVTYESLDLAEAAKVGTRDFRLAYSIDGGSEVEIQGWTGSQVLGSQTVNNYDFADFTTSDSVEFRIYWGGSANNNGNARVYSDSFTLNGSVAVPEPSSTALLGLGGLALILRRRK</sequence>
<evidence type="ECO:0000259" key="2">
    <source>
        <dbReference type="Pfam" id="PF07589"/>
    </source>
</evidence>
<proteinExistence type="predicted"/>
<name>A0ABW5E021_9BACT</name>
<dbReference type="Pfam" id="PF07589">
    <property type="entry name" value="PEP-CTERM"/>
    <property type="match status" value="1"/>
</dbReference>
<comment type="caution">
    <text evidence="3">The sequence shown here is derived from an EMBL/GenBank/DDBJ whole genome shotgun (WGS) entry which is preliminary data.</text>
</comment>
<dbReference type="Proteomes" id="UP001597297">
    <property type="component" value="Unassembled WGS sequence"/>
</dbReference>
<organism evidence="3 4">
    <name type="scientific">Rubritalea spongiae</name>
    <dbReference type="NCBI Taxonomy" id="430797"/>
    <lineage>
        <taxon>Bacteria</taxon>
        <taxon>Pseudomonadati</taxon>
        <taxon>Verrucomicrobiota</taxon>
        <taxon>Verrucomicrobiia</taxon>
        <taxon>Verrucomicrobiales</taxon>
        <taxon>Rubritaleaceae</taxon>
        <taxon>Rubritalea</taxon>
    </lineage>
</organism>
<protein>
    <submittedName>
        <fullName evidence="3">PEP-CTERM sorting domain-containing protein</fullName>
    </submittedName>
</protein>
<keyword evidence="1" id="KW-0732">Signal</keyword>
<evidence type="ECO:0000313" key="3">
    <source>
        <dbReference type="EMBL" id="MFD2275681.1"/>
    </source>
</evidence>
<feature type="chain" id="PRO_5047344810" evidence="1">
    <location>
        <begin position="22"/>
        <end position="206"/>
    </location>
</feature>
<dbReference type="EMBL" id="JBHUJC010000012">
    <property type="protein sequence ID" value="MFD2275681.1"/>
    <property type="molecule type" value="Genomic_DNA"/>
</dbReference>
<feature type="signal peptide" evidence="1">
    <location>
        <begin position="1"/>
        <end position="21"/>
    </location>
</feature>
<evidence type="ECO:0000313" key="4">
    <source>
        <dbReference type="Proteomes" id="UP001597297"/>
    </source>
</evidence>
<evidence type="ECO:0000256" key="1">
    <source>
        <dbReference type="SAM" id="SignalP"/>
    </source>
</evidence>
<dbReference type="InterPro" id="IPR013424">
    <property type="entry name" value="Ice-binding_C"/>
</dbReference>